<reference evidence="14" key="2">
    <citation type="submission" date="2021-04" db="EMBL/GenBank/DDBJ databases">
        <authorList>
            <person name="Gilroy R."/>
        </authorList>
    </citation>
    <scope>NUCLEOTIDE SEQUENCE</scope>
    <source>
        <strain evidence="14">CHK32-1732</strain>
    </source>
</reference>
<evidence type="ECO:0000313" key="15">
    <source>
        <dbReference type="Proteomes" id="UP000824190"/>
    </source>
</evidence>
<organism evidence="14 15">
    <name type="scientific">Candidatus Corynebacterium avicola</name>
    <dbReference type="NCBI Taxonomy" id="2838527"/>
    <lineage>
        <taxon>Bacteria</taxon>
        <taxon>Bacillati</taxon>
        <taxon>Actinomycetota</taxon>
        <taxon>Actinomycetes</taxon>
        <taxon>Mycobacteriales</taxon>
        <taxon>Corynebacteriaceae</taxon>
        <taxon>Corynebacterium</taxon>
    </lineage>
</organism>
<comment type="similarity">
    <text evidence="3">Belongs to the NMT1/THI5 family.</text>
</comment>
<evidence type="ECO:0000256" key="8">
    <source>
        <dbReference type="ARBA" id="ARBA00022977"/>
    </source>
</evidence>
<dbReference type="Pfam" id="PF09084">
    <property type="entry name" value="NMT1"/>
    <property type="match status" value="1"/>
</dbReference>
<evidence type="ECO:0000256" key="10">
    <source>
        <dbReference type="ARBA" id="ARBA00033171"/>
    </source>
</evidence>
<evidence type="ECO:0000256" key="12">
    <source>
        <dbReference type="SAM" id="SignalP"/>
    </source>
</evidence>
<proteinExistence type="inferred from homology"/>
<dbReference type="EMBL" id="DXGC01000017">
    <property type="protein sequence ID" value="HIW90423.1"/>
    <property type="molecule type" value="Genomic_DNA"/>
</dbReference>
<evidence type="ECO:0000256" key="9">
    <source>
        <dbReference type="ARBA" id="ARBA00023004"/>
    </source>
</evidence>
<comment type="caution">
    <text evidence="14">The sequence shown here is derived from an EMBL/GenBank/DDBJ whole genome shotgun (WGS) entry which is preliminary data.</text>
</comment>
<accession>A0A9D1RLR8</accession>
<evidence type="ECO:0000256" key="7">
    <source>
        <dbReference type="ARBA" id="ARBA00022898"/>
    </source>
</evidence>
<dbReference type="GO" id="GO:0009228">
    <property type="term" value="P:thiamine biosynthetic process"/>
    <property type="evidence" value="ECO:0007669"/>
    <property type="project" value="UniProtKB-KW"/>
</dbReference>
<comment type="subunit">
    <text evidence="4">Homodimer.</text>
</comment>
<keyword evidence="8" id="KW-0784">Thiamine biosynthesis</keyword>
<evidence type="ECO:0000256" key="5">
    <source>
        <dbReference type="ARBA" id="ARBA00022679"/>
    </source>
</evidence>
<dbReference type="GO" id="GO:0046872">
    <property type="term" value="F:metal ion binding"/>
    <property type="evidence" value="ECO:0007669"/>
    <property type="project" value="UniProtKB-KW"/>
</dbReference>
<feature type="signal peptide" evidence="12">
    <location>
        <begin position="1"/>
        <end position="29"/>
    </location>
</feature>
<evidence type="ECO:0000256" key="1">
    <source>
        <dbReference type="ARBA" id="ARBA00003469"/>
    </source>
</evidence>
<evidence type="ECO:0000256" key="11">
    <source>
        <dbReference type="ARBA" id="ARBA00048179"/>
    </source>
</evidence>
<sequence>MTFPRRLRRSGAVLTALLTVASLALSSCALRGLDDDALRIQLSFIKNSQNNGEYIADHEGYYEDEGFTKVDLVAGPTAVEQSVAAGHSTVAGSTALGAANGIDKEGMPIKIIGAIYAENAFTIMSMDGPDAIRTPEDLEGARIAVTPGTAQSMVEGLARANGIDPDTITFVPAGETSALTSGEVDGFHGLTANQGIQMEQAGHDIVYLNLAEHGMPFAGAAYAVSEDSLENNRENLKKFLVASIRGWRDAINDPQLGTDLTLDVYGTDLGLDPTNEQLQSEAQIQYIDSDYTNPGELFRLTDEAMEENVESLRLAGIDVTADELFDMSLLDEVYEENPDLKETATP</sequence>
<name>A0A9D1RLR8_9CORY</name>
<reference evidence="14" key="1">
    <citation type="journal article" date="2021" name="PeerJ">
        <title>Extensive microbial diversity within the chicken gut microbiome revealed by metagenomics and culture.</title>
        <authorList>
            <person name="Gilroy R."/>
            <person name="Ravi A."/>
            <person name="Getino M."/>
            <person name="Pursley I."/>
            <person name="Horton D.L."/>
            <person name="Alikhan N.F."/>
            <person name="Baker D."/>
            <person name="Gharbi K."/>
            <person name="Hall N."/>
            <person name="Watson M."/>
            <person name="Adriaenssens E.M."/>
            <person name="Foster-Nyarko E."/>
            <person name="Jarju S."/>
            <person name="Secka A."/>
            <person name="Antonio M."/>
            <person name="Oren A."/>
            <person name="Chaudhuri R.R."/>
            <person name="La Ragione R."/>
            <person name="Hildebrand F."/>
            <person name="Pallen M.J."/>
        </authorList>
    </citation>
    <scope>NUCLEOTIDE SEQUENCE</scope>
    <source>
        <strain evidence="14">CHK32-1732</strain>
    </source>
</reference>
<dbReference type="PROSITE" id="PS51257">
    <property type="entry name" value="PROKAR_LIPOPROTEIN"/>
    <property type="match status" value="1"/>
</dbReference>
<evidence type="ECO:0000259" key="13">
    <source>
        <dbReference type="Pfam" id="PF09084"/>
    </source>
</evidence>
<protein>
    <recommendedName>
        <fullName evidence="10">Thiamine pyrimidine synthase</fullName>
    </recommendedName>
</protein>
<dbReference type="InterPro" id="IPR027939">
    <property type="entry name" value="NMT1/THI5"/>
</dbReference>
<keyword evidence="12" id="KW-0732">Signal</keyword>
<dbReference type="Gene3D" id="3.40.190.10">
    <property type="entry name" value="Periplasmic binding protein-like II"/>
    <property type="match status" value="2"/>
</dbReference>
<evidence type="ECO:0000256" key="6">
    <source>
        <dbReference type="ARBA" id="ARBA00022723"/>
    </source>
</evidence>
<feature type="domain" description="SsuA/THI5-like" evidence="13">
    <location>
        <begin position="48"/>
        <end position="255"/>
    </location>
</feature>
<dbReference type="AlphaFoldDB" id="A0A9D1RLR8"/>
<evidence type="ECO:0000256" key="4">
    <source>
        <dbReference type="ARBA" id="ARBA00011738"/>
    </source>
</evidence>
<comment type="pathway">
    <text evidence="2">Cofactor biosynthesis; thiamine diphosphate biosynthesis.</text>
</comment>
<keyword evidence="7" id="KW-0663">Pyridoxal phosphate</keyword>
<dbReference type="InterPro" id="IPR015168">
    <property type="entry name" value="SsuA/THI5"/>
</dbReference>
<comment type="catalytic activity">
    <reaction evidence="11">
        <text>N(6)-(pyridoxal phosphate)-L-lysyl-[4-amino-5-hydroxymethyl-2-methylpyrimidine phosphate synthase] + L-histidyl-[4-amino-5-hydroxymethyl-2-methylpyrimidine phosphate synthase] + 2 Fe(3+) + 4 H2O = L-lysyl-[4-amino-5-hydroxymethyl-2-methylpyrimidine phosphate synthase] + (2S)-2-amino-5-hydroxy-4-oxopentanoyl-[4-amino-5-hydroxymethyl-2-methylpyrimidine phosphate synthase] + 4-amino-2-methyl-5-(phosphooxymethyl)pyrimidine + 3-oxopropanoate + 2 Fe(2+) + 2 H(+)</text>
        <dbReference type="Rhea" id="RHEA:65756"/>
        <dbReference type="Rhea" id="RHEA-COMP:16892"/>
        <dbReference type="Rhea" id="RHEA-COMP:16893"/>
        <dbReference type="Rhea" id="RHEA-COMP:16894"/>
        <dbReference type="Rhea" id="RHEA-COMP:16895"/>
        <dbReference type="ChEBI" id="CHEBI:15377"/>
        <dbReference type="ChEBI" id="CHEBI:15378"/>
        <dbReference type="ChEBI" id="CHEBI:29033"/>
        <dbReference type="ChEBI" id="CHEBI:29034"/>
        <dbReference type="ChEBI" id="CHEBI:29969"/>
        <dbReference type="ChEBI" id="CHEBI:29979"/>
        <dbReference type="ChEBI" id="CHEBI:33190"/>
        <dbReference type="ChEBI" id="CHEBI:58354"/>
        <dbReference type="ChEBI" id="CHEBI:143915"/>
        <dbReference type="ChEBI" id="CHEBI:157692"/>
    </reaction>
    <physiologicalReaction direction="left-to-right" evidence="11">
        <dbReference type="Rhea" id="RHEA:65757"/>
    </physiologicalReaction>
</comment>
<dbReference type="Proteomes" id="UP000824190">
    <property type="component" value="Unassembled WGS sequence"/>
</dbReference>
<comment type="function">
    <text evidence="1">Responsible for the formation of the pyrimidine heterocycle in the thiamine biosynthesis pathway. Catalyzes the formation of hydroxymethylpyrimidine phosphate (HMP-P) from histidine and pyridoxal phosphate (PLP). The protein uses PLP and the active site histidine to form HMP-P, generating an inactive enzyme. The enzyme can only undergo a single turnover, which suggests it is a suicide enzyme.</text>
</comment>
<dbReference type="GO" id="GO:0016740">
    <property type="term" value="F:transferase activity"/>
    <property type="evidence" value="ECO:0007669"/>
    <property type="project" value="UniProtKB-KW"/>
</dbReference>
<keyword evidence="6" id="KW-0479">Metal-binding</keyword>
<keyword evidence="5" id="KW-0808">Transferase</keyword>
<gene>
    <name evidence="14" type="ORF">H9870_01980</name>
</gene>
<dbReference type="SUPFAM" id="SSF53850">
    <property type="entry name" value="Periplasmic binding protein-like II"/>
    <property type="match status" value="1"/>
</dbReference>
<feature type="chain" id="PRO_5038866287" description="Thiamine pyrimidine synthase" evidence="12">
    <location>
        <begin position="30"/>
        <end position="346"/>
    </location>
</feature>
<evidence type="ECO:0000256" key="3">
    <source>
        <dbReference type="ARBA" id="ARBA00009406"/>
    </source>
</evidence>
<dbReference type="PANTHER" id="PTHR31528:SF1">
    <property type="entry name" value="4-AMINO-5-HYDROXYMETHYL-2-METHYLPYRIMIDINE PHOSPHATE SYNTHASE THI11-RELATED"/>
    <property type="match status" value="1"/>
</dbReference>
<keyword evidence="9" id="KW-0408">Iron</keyword>
<evidence type="ECO:0000256" key="2">
    <source>
        <dbReference type="ARBA" id="ARBA00004948"/>
    </source>
</evidence>
<dbReference type="PANTHER" id="PTHR31528">
    <property type="entry name" value="4-AMINO-5-HYDROXYMETHYL-2-METHYLPYRIMIDINE PHOSPHATE SYNTHASE THI11-RELATED"/>
    <property type="match status" value="1"/>
</dbReference>
<evidence type="ECO:0000313" key="14">
    <source>
        <dbReference type="EMBL" id="HIW90423.1"/>
    </source>
</evidence>